<accession>A0AAV5L9N2</accession>
<evidence type="ECO:0000256" key="1">
    <source>
        <dbReference type="ARBA" id="ARBA00004229"/>
    </source>
</evidence>
<sequence length="63" mass="7649">MRKLHLIWVTACMHIEVYKYPAWSDVIEIEIWFQGEGKIGTRRDWILNDFATGQVIRRATWWI</sequence>
<dbReference type="PANTHER" id="PTHR31727">
    <property type="entry name" value="OLEOYL-ACYL CARRIER PROTEIN THIOESTERASE 1, CHLOROPLASTIC"/>
    <property type="match status" value="1"/>
</dbReference>
<comment type="caution">
    <text evidence="8">The sequence shown here is derived from an EMBL/GenBank/DDBJ whole genome shotgun (WGS) entry which is preliminary data.</text>
</comment>
<keyword evidence="5" id="KW-0809">Transit peptide</keyword>
<dbReference type="GO" id="GO:0000036">
    <property type="term" value="F:acyl carrier activity"/>
    <property type="evidence" value="ECO:0007669"/>
    <property type="project" value="TreeGrafter"/>
</dbReference>
<evidence type="ECO:0000256" key="6">
    <source>
        <dbReference type="RuleBase" id="RU363096"/>
    </source>
</evidence>
<comment type="subcellular location">
    <subcellularLocation>
        <location evidence="1 6">Plastid</location>
        <location evidence="1 6">Chloroplast</location>
    </subcellularLocation>
</comment>
<keyword evidence="6" id="KW-0275">Fatty acid biosynthesis</keyword>
<dbReference type="EC" id="3.1.2.-" evidence="6"/>
<gene>
    <name evidence="8" type="ORF">SLEP1_g42379</name>
</gene>
<dbReference type="PANTHER" id="PTHR31727:SF6">
    <property type="entry name" value="OLEOYL-ACYL CARRIER PROTEIN THIOESTERASE 1, CHLOROPLASTIC"/>
    <property type="match status" value="1"/>
</dbReference>
<keyword evidence="6" id="KW-0378">Hydrolase</keyword>
<proteinExistence type="inferred from homology"/>
<dbReference type="EMBL" id="BPVZ01000103">
    <property type="protein sequence ID" value="GKV33943.1"/>
    <property type="molecule type" value="Genomic_DNA"/>
</dbReference>
<organism evidence="8 9">
    <name type="scientific">Rubroshorea leprosula</name>
    <dbReference type="NCBI Taxonomy" id="152421"/>
    <lineage>
        <taxon>Eukaryota</taxon>
        <taxon>Viridiplantae</taxon>
        <taxon>Streptophyta</taxon>
        <taxon>Embryophyta</taxon>
        <taxon>Tracheophyta</taxon>
        <taxon>Spermatophyta</taxon>
        <taxon>Magnoliopsida</taxon>
        <taxon>eudicotyledons</taxon>
        <taxon>Gunneridae</taxon>
        <taxon>Pentapetalae</taxon>
        <taxon>rosids</taxon>
        <taxon>malvids</taxon>
        <taxon>Malvales</taxon>
        <taxon>Dipterocarpaceae</taxon>
        <taxon>Rubroshorea</taxon>
    </lineage>
</organism>
<dbReference type="InterPro" id="IPR002864">
    <property type="entry name" value="Acyl-ACP_thioesterase_NHD"/>
</dbReference>
<evidence type="ECO:0000259" key="7">
    <source>
        <dbReference type="Pfam" id="PF01643"/>
    </source>
</evidence>
<keyword evidence="6" id="KW-0444">Lipid biosynthesis</keyword>
<comment type="function">
    <text evidence="6">Plays an essential role in chain termination during de novo fatty acid synthesis.</text>
</comment>
<keyword evidence="6" id="KW-0276">Fatty acid metabolism</keyword>
<protein>
    <recommendedName>
        <fullName evidence="6">Acyl-[acyl-carrier-protein] hydrolase</fullName>
        <ecNumber evidence="6">3.1.2.-</ecNumber>
    </recommendedName>
</protein>
<evidence type="ECO:0000313" key="9">
    <source>
        <dbReference type="Proteomes" id="UP001054252"/>
    </source>
</evidence>
<dbReference type="InterPro" id="IPR029069">
    <property type="entry name" value="HotDog_dom_sf"/>
</dbReference>
<evidence type="ECO:0000256" key="2">
    <source>
        <dbReference type="ARBA" id="ARBA00006500"/>
    </source>
</evidence>
<evidence type="ECO:0000256" key="5">
    <source>
        <dbReference type="ARBA" id="ARBA00022946"/>
    </source>
</evidence>
<dbReference type="AlphaFoldDB" id="A0AAV5L9N2"/>
<evidence type="ECO:0000256" key="3">
    <source>
        <dbReference type="ARBA" id="ARBA00022528"/>
    </source>
</evidence>
<keyword evidence="3 6" id="KW-0150">Chloroplast</keyword>
<dbReference type="SUPFAM" id="SSF54637">
    <property type="entry name" value="Thioesterase/thiol ester dehydrase-isomerase"/>
    <property type="match status" value="1"/>
</dbReference>
<dbReference type="GO" id="GO:0016297">
    <property type="term" value="F:fatty acyl-[ACP] hydrolase activity"/>
    <property type="evidence" value="ECO:0007669"/>
    <property type="project" value="InterPro"/>
</dbReference>
<keyword evidence="9" id="KW-1185">Reference proteome</keyword>
<keyword evidence="4 6" id="KW-0934">Plastid</keyword>
<dbReference type="Gene3D" id="3.10.129.10">
    <property type="entry name" value="Hotdog Thioesterase"/>
    <property type="match status" value="1"/>
</dbReference>
<dbReference type="Pfam" id="PF01643">
    <property type="entry name" value="Acyl-ACP_TE"/>
    <property type="match status" value="1"/>
</dbReference>
<name>A0AAV5L9N2_9ROSI</name>
<evidence type="ECO:0000256" key="4">
    <source>
        <dbReference type="ARBA" id="ARBA00022640"/>
    </source>
</evidence>
<dbReference type="Proteomes" id="UP001054252">
    <property type="component" value="Unassembled WGS sequence"/>
</dbReference>
<keyword evidence="6" id="KW-0443">Lipid metabolism</keyword>
<dbReference type="GO" id="GO:0009507">
    <property type="term" value="C:chloroplast"/>
    <property type="evidence" value="ECO:0007669"/>
    <property type="project" value="UniProtKB-SubCell"/>
</dbReference>
<comment type="similarity">
    <text evidence="2 6">Belongs to the acyl-ACP thioesterase family.</text>
</comment>
<feature type="domain" description="Acyl-ACP thioesterase N-terminal hotdog" evidence="7">
    <location>
        <begin position="1"/>
        <end position="60"/>
    </location>
</feature>
<dbReference type="InterPro" id="IPR045023">
    <property type="entry name" value="FATA/B"/>
</dbReference>
<reference evidence="8 9" key="1">
    <citation type="journal article" date="2021" name="Commun. Biol.">
        <title>The genome of Shorea leprosula (Dipterocarpaceae) highlights the ecological relevance of drought in aseasonal tropical rainforests.</title>
        <authorList>
            <person name="Ng K.K.S."/>
            <person name="Kobayashi M.J."/>
            <person name="Fawcett J.A."/>
            <person name="Hatakeyama M."/>
            <person name="Paape T."/>
            <person name="Ng C.H."/>
            <person name="Ang C.C."/>
            <person name="Tnah L.H."/>
            <person name="Lee C.T."/>
            <person name="Nishiyama T."/>
            <person name="Sese J."/>
            <person name="O'Brien M.J."/>
            <person name="Copetti D."/>
            <person name="Mohd Noor M.I."/>
            <person name="Ong R.C."/>
            <person name="Putra M."/>
            <person name="Sireger I.Z."/>
            <person name="Indrioko S."/>
            <person name="Kosugi Y."/>
            <person name="Izuno A."/>
            <person name="Isagi Y."/>
            <person name="Lee S.L."/>
            <person name="Shimizu K.K."/>
        </authorList>
    </citation>
    <scope>NUCLEOTIDE SEQUENCE [LARGE SCALE GENOMIC DNA]</scope>
    <source>
        <strain evidence="8">214</strain>
    </source>
</reference>
<evidence type="ECO:0000313" key="8">
    <source>
        <dbReference type="EMBL" id="GKV33943.1"/>
    </source>
</evidence>